<organism evidence="1 2">
    <name type="scientific">Cystobacter ferrugineus</name>
    <dbReference type="NCBI Taxonomy" id="83449"/>
    <lineage>
        <taxon>Bacteria</taxon>
        <taxon>Pseudomonadati</taxon>
        <taxon>Myxococcota</taxon>
        <taxon>Myxococcia</taxon>
        <taxon>Myxococcales</taxon>
        <taxon>Cystobacterineae</taxon>
        <taxon>Archangiaceae</taxon>
        <taxon>Cystobacter</taxon>
    </lineage>
</organism>
<dbReference type="EMBL" id="MPIN01000010">
    <property type="protein sequence ID" value="OJH36556.1"/>
    <property type="molecule type" value="Genomic_DNA"/>
</dbReference>
<keyword evidence="2" id="KW-1185">Reference proteome</keyword>
<gene>
    <name evidence="1" type="ORF">BON30_32900</name>
</gene>
<evidence type="ECO:0000313" key="1">
    <source>
        <dbReference type="EMBL" id="OJH36556.1"/>
    </source>
</evidence>
<reference evidence="2" key="1">
    <citation type="submission" date="2016-11" db="EMBL/GenBank/DDBJ databases">
        <authorList>
            <person name="Shukria A."/>
            <person name="Stevens D.C."/>
        </authorList>
    </citation>
    <scope>NUCLEOTIDE SEQUENCE [LARGE SCALE GENOMIC DNA]</scope>
    <source>
        <strain evidence="2">Cbfe23</strain>
    </source>
</reference>
<sequence>MPERNIHEEVITAWRKGWAGTLAPPALLDLFERALDALWRRAHMSLGEMTLMAIVDRVIHQGSEKFPPLARLKVETSGVHFGELRHSAQTLDRELLEESLVFLVYELLRVFGTLTGEILTPGLHAELQKVRGPSAASPEGKP</sequence>
<name>A0A1L9B2V9_9BACT</name>
<protein>
    <submittedName>
        <fullName evidence="1">Uncharacterized protein</fullName>
    </submittedName>
</protein>
<proteinExistence type="predicted"/>
<comment type="caution">
    <text evidence="1">The sequence shown here is derived from an EMBL/GenBank/DDBJ whole genome shotgun (WGS) entry which is preliminary data.</text>
</comment>
<dbReference type="Proteomes" id="UP000182229">
    <property type="component" value="Unassembled WGS sequence"/>
</dbReference>
<dbReference type="AlphaFoldDB" id="A0A1L9B2V9"/>
<dbReference type="STRING" id="83449.BON30_32900"/>
<reference evidence="1 2" key="2">
    <citation type="submission" date="2016-12" db="EMBL/GenBank/DDBJ databases">
        <title>Draft Genome Sequence of Cystobacter ferrugineus Strain Cbfe23.</title>
        <authorList>
            <person name="Akbar S."/>
            <person name="Dowd S.E."/>
            <person name="Stevens D.C."/>
        </authorList>
    </citation>
    <scope>NUCLEOTIDE SEQUENCE [LARGE SCALE GENOMIC DNA]</scope>
    <source>
        <strain evidence="1 2">Cbfe23</strain>
    </source>
</reference>
<evidence type="ECO:0000313" key="2">
    <source>
        <dbReference type="Proteomes" id="UP000182229"/>
    </source>
</evidence>
<accession>A0A1L9B2V9</accession>
<dbReference type="RefSeq" id="WP_071902443.1">
    <property type="nucleotide sequence ID" value="NZ_MPIN01000010.1"/>
</dbReference>